<evidence type="ECO:0000313" key="10">
    <source>
        <dbReference type="Proteomes" id="UP000269097"/>
    </source>
</evidence>
<comment type="cofactor">
    <cofactor evidence="1">
        <name>FMN</name>
        <dbReference type="ChEBI" id="CHEBI:58210"/>
    </cofactor>
</comment>
<gene>
    <name evidence="9" type="ORF">EAV92_17910</name>
</gene>
<evidence type="ECO:0000256" key="7">
    <source>
        <dbReference type="ARBA" id="ARBA00023027"/>
    </source>
</evidence>
<dbReference type="EMBL" id="CP033433">
    <property type="protein sequence ID" value="AYQ75715.1"/>
    <property type="molecule type" value="Genomic_DNA"/>
</dbReference>
<dbReference type="GO" id="GO:0046256">
    <property type="term" value="P:2,4,6-trinitrotoluene catabolic process"/>
    <property type="evidence" value="ECO:0007669"/>
    <property type="project" value="TreeGrafter"/>
</dbReference>
<keyword evidence="6" id="KW-0560">Oxidoreductase</keyword>
<reference evidence="9 10" key="1">
    <citation type="submission" date="2018-10" db="EMBL/GenBank/DDBJ databases">
        <title>Genome Sequence of Cohnella sp.</title>
        <authorList>
            <person name="Srinivasan S."/>
            <person name="Kim M.K."/>
        </authorList>
    </citation>
    <scope>NUCLEOTIDE SEQUENCE [LARGE SCALE GENOMIC DNA]</scope>
    <source>
        <strain evidence="9 10">18JY8-7</strain>
    </source>
</reference>
<evidence type="ECO:0000256" key="4">
    <source>
        <dbReference type="ARBA" id="ARBA00022643"/>
    </source>
</evidence>
<dbReference type="Gene3D" id="3.40.109.10">
    <property type="entry name" value="NADH Oxidase"/>
    <property type="match status" value="1"/>
</dbReference>
<dbReference type="CDD" id="cd02149">
    <property type="entry name" value="NfsB-like"/>
    <property type="match status" value="1"/>
</dbReference>
<protein>
    <submittedName>
        <fullName evidence="9">NAD(P)H-dependent oxidoreductase</fullName>
    </submittedName>
</protein>
<dbReference type="GO" id="GO:0046857">
    <property type="term" value="F:oxidoreductase activity, acting on other nitrogenous compounds as donors, with NAD or NADP as acceptor"/>
    <property type="evidence" value="ECO:0007669"/>
    <property type="project" value="TreeGrafter"/>
</dbReference>
<dbReference type="PANTHER" id="PTHR23026">
    <property type="entry name" value="NADPH NITROREDUCTASE"/>
    <property type="match status" value="1"/>
</dbReference>
<evidence type="ECO:0000256" key="3">
    <source>
        <dbReference type="ARBA" id="ARBA00022630"/>
    </source>
</evidence>
<dbReference type="InterPro" id="IPR033878">
    <property type="entry name" value="NfsB-like"/>
</dbReference>
<feature type="domain" description="Nitroreductase" evidence="8">
    <location>
        <begin position="12"/>
        <end position="196"/>
    </location>
</feature>
<keyword evidence="3" id="KW-0285">Flavoprotein</keyword>
<evidence type="ECO:0000256" key="1">
    <source>
        <dbReference type="ARBA" id="ARBA00001917"/>
    </source>
</evidence>
<keyword evidence="5" id="KW-0521">NADP</keyword>
<dbReference type="InterPro" id="IPR029479">
    <property type="entry name" value="Nitroreductase"/>
</dbReference>
<accession>A0A3G3K5G5</accession>
<dbReference type="AlphaFoldDB" id="A0A3G3K5G5"/>
<keyword evidence="4" id="KW-0288">FMN</keyword>
<dbReference type="SUPFAM" id="SSF55469">
    <property type="entry name" value="FMN-dependent nitroreductase-like"/>
    <property type="match status" value="1"/>
</dbReference>
<dbReference type="PANTHER" id="PTHR23026:SF125">
    <property type="entry name" value="OXYGEN-INSENSITIVE NAD(P)H NITROREDUCTASE"/>
    <property type="match status" value="1"/>
</dbReference>
<dbReference type="GO" id="GO:0005829">
    <property type="term" value="C:cytosol"/>
    <property type="evidence" value="ECO:0007669"/>
    <property type="project" value="TreeGrafter"/>
</dbReference>
<keyword evidence="10" id="KW-1185">Reference proteome</keyword>
<organism evidence="9 10">
    <name type="scientific">Cohnella candidum</name>
    <dbReference type="NCBI Taxonomy" id="2674991"/>
    <lineage>
        <taxon>Bacteria</taxon>
        <taxon>Bacillati</taxon>
        <taxon>Bacillota</taxon>
        <taxon>Bacilli</taxon>
        <taxon>Bacillales</taxon>
        <taxon>Paenibacillaceae</taxon>
        <taxon>Cohnella</taxon>
    </lineage>
</organism>
<dbReference type="InterPro" id="IPR000415">
    <property type="entry name" value="Nitroreductase-like"/>
</dbReference>
<evidence type="ECO:0000256" key="6">
    <source>
        <dbReference type="ARBA" id="ARBA00023002"/>
    </source>
</evidence>
<keyword evidence="7" id="KW-0520">NAD</keyword>
<dbReference type="Pfam" id="PF00881">
    <property type="entry name" value="Nitroreductase"/>
    <property type="match status" value="1"/>
</dbReference>
<comment type="similarity">
    <text evidence="2">Belongs to the nitroreductase family.</text>
</comment>
<evidence type="ECO:0000259" key="8">
    <source>
        <dbReference type="Pfam" id="PF00881"/>
    </source>
</evidence>
<dbReference type="Proteomes" id="UP000269097">
    <property type="component" value="Chromosome"/>
</dbReference>
<evidence type="ECO:0000256" key="5">
    <source>
        <dbReference type="ARBA" id="ARBA00022857"/>
    </source>
</evidence>
<name>A0A3G3K5G5_9BACL</name>
<sequence length="219" mass="25411">MQKEEILSAYNFRHACKEFDPDRKITDEDFAFLLETARLSPSSYGFEPWKIAVLQDPVIREKLRPYSWGAQKQLPTASHFVLFLARTRDALMPGSEHIRHMVEDVQKLPPEAVENKKRVYRKFLESDFELLDTDRAVWDWAGKQAYIALGNMMTAAALIGIDSCPIEGFEHEPVERILREEGIADGEQLRLVCMVGFGFRVREPRPKTRQSIEEIVTWR</sequence>
<dbReference type="KEGG" id="coh:EAV92_17910"/>
<dbReference type="InterPro" id="IPR050627">
    <property type="entry name" value="Nitroreductase/BluB"/>
</dbReference>
<proteinExistence type="inferred from homology"/>
<evidence type="ECO:0000256" key="2">
    <source>
        <dbReference type="ARBA" id="ARBA00007118"/>
    </source>
</evidence>
<evidence type="ECO:0000313" key="9">
    <source>
        <dbReference type="EMBL" id="AYQ75715.1"/>
    </source>
</evidence>